<reference evidence="2" key="2">
    <citation type="submission" date="2018-05" db="EMBL/GenBank/DDBJ databases">
        <title>OmerRS3 (Oryza meridionalis Reference Sequence Version 3).</title>
        <authorList>
            <person name="Zhang J."/>
            <person name="Kudrna D."/>
            <person name="Lee S."/>
            <person name="Talag J."/>
            <person name="Welchert J."/>
            <person name="Wing R.A."/>
        </authorList>
    </citation>
    <scope>NUCLEOTIDE SEQUENCE [LARGE SCALE GENOMIC DNA]</scope>
    <source>
        <strain evidence="2">cv. OR44</strain>
    </source>
</reference>
<evidence type="ECO:0000313" key="2">
    <source>
        <dbReference type="EnsemblPlants" id="OMERI03G07800.1"/>
    </source>
</evidence>
<organism evidence="2">
    <name type="scientific">Oryza meridionalis</name>
    <dbReference type="NCBI Taxonomy" id="40149"/>
    <lineage>
        <taxon>Eukaryota</taxon>
        <taxon>Viridiplantae</taxon>
        <taxon>Streptophyta</taxon>
        <taxon>Embryophyta</taxon>
        <taxon>Tracheophyta</taxon>
        <taxon>Spermatophyta</taxon>
        <taxon>Magnoliopsida</taxon>
        <taxon>Liliopsida</taxon>
        <taxon>Poales</taxon>
        <taxon>Poaceae</taxon>
        <taxon>BOP clade</taxon>
        <taxon>Oryzoideae</taxon>
        <taxon>Oryzeae</taxon>
        <taxon>Oryzinae</taxon>
        <taxon>Oryza</taxon>
    </lineage>
</organism>
<evidence type="ECO:0000256" key="1">
    <source>
        <dbReference type="SAM" id="MobiDB-lite"/>
    </source>
</evidence>
<dbReference type="Gramene" id="OMERI03G07800.1">
    <property type="protein sequence ID" value="OMERI03G07800.1"/>
    <property type="gene ID" value="OMERI03G07800"/>
</dbReference>
<name>A0A0E0CX26_9ORYZ</name>
<dbReference type="Proteomes" id="UP000008021">
    <property type="component" value="Chromosome 3"/>
</dbReference>
<proteinExistence type="predicted"/>
<protein>
    <submittedName>
        <fullName evidence="2">Uncharacterized protein</fullName>
    </submittedName>
</protein>
<sequence length="92" mass="9219">MTANTAADANGRAAPVGFVCACAAHDFPFFPSSSKERRVAEAGQTAYQPNQPVSCVVTISSSGSSAAAAAVGGGWGGRQAPIRCSESNSKGR</sequence>
<feature type="region of interest" description="Disordered" evidence="1">
    <location>
        <begin position="70"/>
        <end position="92"/>
    </location>
</feature>
<dbReference type="AlphaFoldDB" id="A0A0E0CX26"/>
<accession>A0A0E0CX26</accession>
<dbReference type="EnsemblPlants" id="OMERI03G07800.1">
    <property type="protein sequence ID" value="OMERI03G07800.1"/>
    <property type="gene ID" value="OMERI03G07800"/>
</dbReference>
<dbReference type="HOGENOM" id="CLU_2416986_0_0_1"/>
<reference evidence="2" key="1">
    <citation type="submission" date="2015-04" db="UniProtKB">
        <authorList>
            <consortium name="EnsemblPlants"/>
        </authorList>
    </citation>
    <scope>IDENTIFICATION</scope>
</reference>
<keyword evidence="3" id="KW-1185">Reference proteome</keyword>
<evidence type="ECO:0000313" key="3">
    <source>
        <dbReference type="Proteomes" id="UP000008021"/>
    </source>
</evidence>